<dbReference type="InParanoid" id="A0A3R7FJ27"/>
<name>A0A3R7FJ27_CLOSI</name>
<dbReference type="AlphaFoldDB" id="A0A3R7FJ27"/>
<dbReference type="Proteomes" id="UP000286415">
    <property type="component" value="Unassembled WGS sequence"/>
</dbReference>
<dbReference type="EMBL" id="NIRI02000042">
    <property type="protein sequence ID" value="KAG5451094.1"/>
    <property type="molecule type" value="Genomic_DNA"/>
</dbReference>
<reference evidence="1 2" key="1">
    <citation type="journal article" date="2018" name="Biotechnol. Adv.">
        <title>Improved genomic resources and new bioinformatic workflow for the carcinogenic parasite Clonorchis sinensis: Biotechnological implications.</title>
        <authorList>
            <person name="Wang D."/>
            <person name="Korhonen P.K."/>
            <person name="Gasser R.B."/>
            <person name="Young N.D."/>
        </authorList>
    </citation>
    <scope>NUCLEOTIDE SEQUENCE [LARGE SCALE GENOMIC DNA]</scope>
    <source>
        <strain evidence="1">Cs-k2</strain>
    </source>
</reference>
<evidence type="ECO:0000313" key="1">
    <source>
        <dbReference type="EMBL" id="KAG5451094.1"/>
    </source>
</evidence>
<sequence length="77" mass="8925">MRHLQVLGHRCLRHNDGGEMAQWLEHEFTDRKVVRTRLLHLDLSCLGFGNLAVSQSSCFLQVAWQLGNKRLLQLDDL</sequence>
<organism evidence="1 2">
    <name type="scientific">Clonorchis sinensis</name>
    <name type="common">Chinese liver fluke</name>
    <dbReference type="NCBI Taxonomy" id="79923"/>
    <lineage>
        <taxon>Eukaryota</taxon>
        <taxon>Metazoa</taxon>
        <taxon>Spiralia</taxon>
        <taxon>Lophotrochozoa</taxon>
        <taxon>Platyhelminthes</taxon>
        <taxon>Trematoda</taxon>
        <taxon>Digenea</taxon>
        <taxon>Opisthorchiida</taxon>
        <taxon>Opisthorchiata</taxon>
        <taxon>Opisthorchiidae</taxon>
        <taxon>Clonorchis</taxon>
    </lineage>
</organism>
<evidence type="ECO:0000313" key="2">
    <source>
        <dbReference type="Proteomes" id="UP000286415"/>
    </source>
</evidence>
<comment type="caution">
    <text evidence="1">The sequence shown here is derived from an EMBL/GenBank/DDBJ whole genome shotgun (WGS) entry which is preliminary data.</text>
</comment>
<keyword evidence="2" id="KW-1185">Reference proteome</keyword>
<reference evidence="1 2" key="2">
    <citation type="journal article" date="2021" name="Genomics">
        <title>High-quality reference genome for Clonorchis sinensis.</title>
        <authorList>
            <person name="Young N.D."/>
            <person name="Stroehlein A.J."/>
            <person name="Kinkar L."/>
            <person name="Wang T."/>
            <person name="Sohn W.M."/>
            <person name="Chang B.C.H."/>
            <person name="Kaur P."/>
            <person name="Weisz D."/>
            <person name="Dudchenko O."/>
            <person name="Aiden E.L."/>
            <person name="Korhonen P.K."/>
            <person name="Gasser R.B."/>
        </authorList>
    </citation>
    <scope>NUCLEOTIDE SEQUENCE [LARGE SCALE GENOMIC DNA]</scope>
    <source>
        <strain evidence="1">Cs-k2</strain>
    </source>
</reference>
<gene>
    <name evidence="1" type="ORF">CSKR_106664</name>
</gene>
<protein>
    <submittedName>
        <fullName evidence="1">Uncharacterized protein</fullName>
    </submittedName>
</protein>
<proteinExistence type="predicted"/>
<accession>A0A3R7FJ27</accession>